<proteinExistence type="predicted"/>
<organism evidence="2 3">
    <name type="scientific">Croceibacterium selenioxidans</name>
    <dbReference type="NCBI Taxonomy" id="2838833"/>
    <lineage>
        <taxon>Bacteria</taxon>
        <taxon>Pseudomonadati</taxon>
        <taxon>Pseudomonadota</taxon>
        <taxon>Alphaproteobacteria</taxon>
        <taxon>Sphingomonadales</taxon>
        <taxon>Erythrobacteraceae</taxon>
        <taxon>Croceibacterium</taxon>
    </lineage>
</organism>
<dbReference type="PROSITE" id="PS51257">
    <property type="entry name" value="PROKAR_LIPOPROTEIN"/>
    <property type="match status" value="1"/>
</dbReference>
<gene>
    <name evidence="2" type="ORF">KK137_05960</name>
</gene>
<accession>A0ABS5W3N2</accession>
<dbReference type="EMBL" id="JAHFVK010000001">
    <property type="protein sequence ID" value="MBT2133873.1"/>
    <property type="molecule type" value="Genomic_DNA"/>
</dbReference>
<keyword evidence="3" id="KW-1185">Reference proteome</keyword>
<evidence type="ECO:0000313" key="3">
    <source>
        <dbReference type="Proteomes" id="UP000811255"/>
    </source>
</evidence>
<reference evidence="2 3" key="1">
    <citation type="submission" date="2021-05" db="EMBL/GenBank/DDBJ databases">
        <title>Croceibacterium sp. LX-88 genome sequence.</title>
        <authorList>
            <person name="Luo X."/>
        </authorList>
    </citation>
    <scope>NUCLEOTIDE SEQUENCE [LARGE SCALE GENOMIC DNA]</scope>
    <source>
        <strain evidence="2 3">LX-88</strain>
    </source>
</reference>
<dbReference type="RefSeq" id="WP_214535248.1">
    <property type="nucleotide sequence ID" value="NZ_JAHFVK010000001.1"/>
</dbReference>
<feature type="signal peptide" evidence="1">
    <location>
        <begin position="1"/>
        <end position="16"/>
    </location>
</feature>
<evidence type="ECO:0000256" key="1">
    <source>
        <dbReference type="SAM" id="SignalP"/>
    </source>
</evidence>
<name>A0ABS5W3N2_9SPHN</name>
<sequence>MSKPLFLAAIAALALAGCSQKNDNDDDFASRVGANGQAAPAAPVETTAVVGPPPVGTDVRTLDQLGNISGVDLGQRDGACTFTSDGTETLIAAALSNPASTGRAVVRVDGKLYQLASSGGLPAIRQGTRFSGEGITVDVAGNDQSAILTVTDTAGQVRTIGGKWICA</sequence>
<evidence type="ECO:0000313" key="2">
    <source>
        <dbReference type="EMBL" id="MBT2133873.1"/>
    </source>
</evidence>
<protein>
    <recommendedName>
        <fullName evidence="4">Lipoprotein</fullName>
    </recommendedName>
</protein>
<keyword evidence="1" id="KW-0732">Signal</keyword>
<evidence type="ECO:0008006" key="4">
    <source>
        <dbReference type="Google" id="ProtNLM"/>
    </source>
</evidence>
<dbReference type="Proteomes" id="UP000811255">
    <property type="component" value="Unassembled WGS sequence"/>
</dbReference>
<feature type="chain" id="PRO_5045875676" description="Lipoprotein" evidence="1">
    <location>
        <begin position="17"/>
        <end position="167"/>
    </location>
</feature>
<comment type="caution">
    <text evidence="2">The sequence shown here is derived from an EMBL/GenBank/DDBJ whole genome shotgun (WGS) entry which is preliminary data.</text>
</comment>